<dbReference type="FunFam" id="2.60.40.10:FF:000791">
    <property type="entry name" value="Two-component system sensor histidine kinase/response regulator"/>
    <property type="match status" value="1"/>
</dbReference>
<dbReference type="Proteomes" id="UP000093276">
    <property type="component" value="Chromosome"/>
</dbReference>
<keyword evidence="4 17" id="KW-0808">Transferase</keyword>
<comment type="catalytic activity">
    <reaction evidence="1">
        <text>ATP + protein L-histidine = ADP + protein N-phospho-L-histidine.</text>
        <dbReference type="EC" id="2.7.13.3"/>
    </reaction>
</comment>
<dbReference type="Gene3D" id="3.30.565.10">
    <property type="entry name" value="Histidine kinase-like ATPase, C-terminal domain"/>
    <property type="match status" value="1"/>
</dbReference>
<dbReference type="InterPro" id="IPR003594">
    <property type="entry name" value="HATPase_dom"/>
</dbReference>
<evidence type="ECO:0000259" key="16">
    <source>
        <dbReference type="PROSITE" id="PS50110"/>
    </source>
</evidence>
<dbReference type="InterPro" id="IPR036097">
    <property type="entry name" value="HisK_dim/P_sf"/>
</dbReference>
<dbReference type="Gene3D" id="2.130.10.10">
    <property type="entry name" value="YVTN repeat-like/Quinoprotein amine dehydrogenase"/>
    <property type="match status" value="2"/>
</dbReference>
<dbReference type="InterPro" id="IPR018062">
    <property type="entry name" value="HTH_AraC-typ_CS"/>
</dbReference>
<protein>
    <recommendedName>
        <fullName evidence="2">histidine kinase</fullName>
        <ecNumber evidence="2">2.7.13.3</ecNumber>
    </recommendedName>
</protein>
<dbReference type="Pfam" id="PF00072">
    <property type="entry name" value="Response_reg"/>
    <property type="match status" value="1"/>
</dbReference>
<dbReference type="PROSITE" id="PS50110">
    <property type="entry name" value="RESPONSE_REGULATORY"/>
    <property type="match status" value="1"/>
</dbReference>
<reference evidence="17 18" key="1">
    <citation type="submission" date="2016-08" db="EMBL/GenBank/DDBJ databases">
        <title>Complete genome sequence of Flavobacterium johnsoniae strain GSE09, a volatile-producing biocontrol agent isolated from cucumber (Cucumis sativus).</title>
        <authorList>
            <person name="Jeong J.-J."/>
            <person name="Oh J.Y."/>
            <person name="Jim Y.J."/>
            <person name="Sang M.K."/>
            <person name="Kim K.D."/>
        </authorList>
    </citation>
    <scope>NUCLEOTIDE SEQUENCE [LARGE SCALE GENOMIC DNA]</scope>
    <source>
        <strain evidence="17 18">GSE09</strain>
    </source>
</reference>
<evidence type="ECO:0000256" key="2">
    <source>
        <dbReference type="ARBA" id="ARBA00012438"/>
    </source>
</evidence>
<dbReference type="PANTHER" id="PTHR43547:SF2">
    <property type="entry name" value="HYBRID SIGNAL TRANSDUCTION HISTIDINE KINASE C"/>
    <property type="match status" value="1"/>
</dbReference>
<evidence type="ECO:0000256" key="8">
    <source>
        <dbReference type="ARBA" id="ARBA00023012"/>
    </source>
</evidence>
<dbReference type="InterPro" id="IPR011123">
    <property type="entry name" value="Y_Y_Y"/>
</dbReference>
<keyword evidence="13" id="KW-0472">Membrane</keyword>
<keyword evidence="11" id="KW-0804">Transcription</keyword>
<evidence type="ECO:0000256" key="6">
    <source>
        <dbReference type="ARBA" id="ARBA00022777"/>
    </source>
</evidence>
<evidence type="ECO:0000256" key="3">
    <source>
        <dbReference type="ARBA" id="ARBA00022553"/>
    </source>
</evidence>
<dbReference type="InterPro" id="IPR036890">
    <property type="entry name" value="HATPase_C_sf"/>
</dbReference>
<dbReference type="InterPro" id="IPR003661">
    <property type="entry name" value="HisK_dim/P_dom"/>
</dbReference>
<dbReference type="InterPro" id="IPR005467">
    <property type="entry name" value="His_kinase_dom"/>
</dbReference>
<name>A0AAC9D0D5_9FLAO</name>
<dbReference type="CDD" id="cd00075">
    <property type="entry name" value="HATPase"/>
    <property type="match status" value="1"/>
</dbReference>
<dbReference type="CDD" id="cd00082">
    <property type="entry name" value="HisKA"/>
    <property type="match status" value="1"/>
</dbReference>
<keyword evidence="3 12" id="KW-0597">Phosphoprotein</keyword>
<evidence type="ECO:0000256" key="5">
    <source>
        <dbReference type="ARBA" id="ARBA00022741"/>
    </source>
</evidence>
<dbReference type="Gene3D" id="1.10.287.130">
    <property type="match status" value="1"/>
</dbReference>
<dbReference type="Pfam" id="PF02518">
    <property type="entry name" value="HATPase_c"/>
    <property type="match status" value="1"/>
</dbReference>
<dbReference type="Gene3D" id="2.60.40.10">
    <property type="entry name" value="Immunoglobulins"/>
    <property type="match status" value="1"/>
</dbReference>
<keyword evidence="10" id="KW-0238">DNA-binding</keyword>
<dbReference type="SUPFAM" id="SSF52172">
    <property type="entry name" value="CheY-like"/>
    <property type="match status" value="1"/>
</dbReference>
<dbReference type="Pfam" id="PF07494">
    <property type="entry name" value="Reg_prop"/>
    <property type="match status" value="3"/>
</dbReference>
<dbReference type="SUPFAM" id="SSF50998">
    <property type="entry name" value="Quinoprotein alcohol dehydrogenase-like"/>
    <property type="match status" value="1"/>
</dbReference>
<dbReference type="InterPro" id="IPR004358">
    <property type="entry name" value="Sig_transdc_His_kin-like_C"/>
</dbReference>
<gene>
    <name evidence="17" type="primary">tmoS_1</name>
    <name evidence="17" type="ORF">BB050_02346</name>
</gene>
<keyword evidence="13" id="KW-1133">Transmembrane helix</keyword>
<feature type="domain" description="Response regulatory" evidence="16">
    <location>
        <begin position="1152"/>
        <end position="1267"/>
    </location>
</feature>
<dbReference type="PRINTS" id="PR00344">
    <property type="entry name" value="BCTRLSENSOR"/>
</dbReference>
<dbReference type="SUPFAM" id="SSF47384">
    <property type="entry name" value="Homodimeric domain of signal transducing histidine kinase"/>
    <property type="match status" value="1"/>
</dbReference>
<dbReference type="SUPFAM" id="SSF63829">
    <property type="entry name" value="Calcium-dependent phosphotriesterase"/>
    <property type="match status" value="1"/>
</dbReference>
<dbReference type="SMART" id="SM00388">
    <property type="entry name" value="HisKA"/>
    <property type="match status" value="1"/>
</dbReference>
<dbReference type="CDD" id="cd17574">
    <property type="entry name" value="REC_OmpR"/>
    <property type="match status" value="1"/>
</dbReference>
<dbReference type="InterPro" id="IPR011047">
    <property type="entry name" value="Quinoprotein_ADH-like_sf"/>
</dbReference>
<dbReference type="SUPFAM" id="SSF55874">
    <property type="entry name" value="ATPase domain of HSP90 chaperone/DNA topoisomerase II/histidine kinase"/>
    <property type="match status" value="1"/>
</dbReference>
<dbReference type="PANTHER" id="PTHR43547">
    <property type="entry name" value="TWO-COMPONENT HISTIDINE KINASE"/>
    <property type="match status" value="1"/>
</dbReference>
<dbReference type="Gene3D" id="3.40.50.2300">
    <property type="match status" value="1"/>
</dbReference>
<dbReference type="Pfam" id="PF00512">
    <property type="entry name" value="HisKA"/>
    <property type="match status" value="1"/>
</dbReference>
<evidence type="ECO:0000256" key="13">
    <source>
        <dbReference type="SAM" id="Phobius"/>
    </source>
</evidence>
<feature type="domain" description="HTH araC/xylS-type" evidence="14">
    <location>
        <begin position="1299"/>
        <end position="1398"/>
    </location>
</feature>
<dbReference type="InterPro" id="IPR009057">
    <property type="entry name" value="Homeodomain-like_sf"/>
</dbReference>
<evidence type="ECO:0000259" key="14">
    <source>
        <dbReference type="PROSITE" id="PS01124"/>
    </source>
</evidence>
<dbReference type="Pfam" id="PF07495">
    <property type="entry name" value="Y_Y_Y"/>
    <property type="match status" value="1"/>
</dbReference>
<dbReference type="FunFam" id="1.10.287.130:FF:000034">
    <property type="entry name" value="Two-component system sensor histidine kinase/response regulator"/>
    <property type="match status" value="1"/>
</dbReference>
<dbReference type="KEGG" id="fjg:BB050_02346"/>
<dbReference type="InterPro" id="IPR011110">
    <property type="entry name" value="Reg_prop"/>
</dbReference>
<evidence type="ECO:0000256" key="7">
    <source>
        <dbReference type="ARBA" id="ARBA00022840"/>
    </source>
</evidence>
<dbReference type="PROSITE" id="PS50109">
    <property type="entry name" value="HIS_KIN"/>
    <property type="match status" value="1"/>
</dbReference>
<dbReference type="SMART" id="SM00387">
    <property type="entry name" value="HATPase_c"/>
    <property type="match status" value="1"/>
</dbReference>
<keyword evidence="6 17" id="KW-0418">Kinase</keyword>
<keyword evidence="8" id="KW-0902">Two-component regulatory system</keyword>
<accession>A0AAC9D0D5</accession>
<evidence type="ECO:0000256" key="11">
    <source>
        <dbReference type="ARBA" id="ARBA00023163"/>
    </source>
</evidence>
<feature type="domain" description="Histidine kinase" evidence="15">
    <location>
        <begin position="885"/>
        <end position="1105"/>
    </location>
</feature>
<dbReference type="SMART" id="SM00448">
    <property type="entry name" value="REC"/>
    <property type="match status" value="1"/>
</dbReference>
<dbReference type="PROSITE" id="PS00041">
    <property type="entry name" value="HTH_ARAC_FAMILY_1"/>
    <property type="match status" value="1"/>
</dbReference>
<dbReference type="GO" id="GO:0043565">
    <property type="term" value="F:sequence-specific DNA binding"/>
    <property type="evidence" value="ECO:0007669"/>
    <property type="project" value="InterPro"/>
</dbReference>
<feature type="transmembrane region" description="Helical" evidence="13">
    <location>
        <begin position="6"/>
        <end position="25"/>
    </location>
</feature>
<evidence type="ECO:0000256" key="10">
    <source>
        <dbReference type="ARBA" id="ARBA00023125"/>
    </source>
</evidence>
<keyword evidence="7" id="KW-0067">ATP-binding</keyword>
<dbReference type="InterPro" id="IPR001789">
    <property type="entry name" value="Sig_transdc_resp-reg_receiver"/>
</dbReference>
<dbReference type="Gene3D" id="1.10.10.60">
    <property type="entry name" value="Homeodomain-like"/>
    <property type="match status" value="1"/>
</dbReference>
<evidence type="ECO:0000256" key="1">
    <source>
        <dbReference type="ARBA" id="ARBA00000085"/>
    </source>
</evidence>
<proteinExistence type="predicted"/>
<keyword evidence="13" id="KW-0812">Transmembrane</keyword>
<dbReference type="SUPFAM" id="SSF46689">
    <property type="entry name" value="Homeodomain-like"/>
    <property type="match status" value="1"/>
</dbReference>
<feature type="transmembrane region" description="Helical" evidence="13">
    <location>
        <begin position="32"/>
        <end position="48"/>
    </location>
</feature>
<dbReference type="EC" id="2.7.13.3" evidence="2"/>
<dbReference type="InterPro" id="IPR013783">
    <property type="entry name" value="Ig-like_fold"/>
</dbReference>
<dbReference type="SMART" id="SM00342">
    <property type="entry name" value="HTH_ARAC"/>
    <property type="match status" value="1"/>
</dbReference>
<dbReference type="FunFam" id="3.30.565.10:FF:000037">
    <property type="entry name" value="Hybrid sensor histidine kinase/response regulator"/>
    <property type="match status" value="1"/>
</dbReference>
<dbReference type="PROSITE" id="PS01124">
    <property type="entry name" value="HTH_ARAC_FAMILY_2"/>
    <property type="match status" value="1"/>
</dbReference>
<sequence>MQCIRLIFFIGLLKLNYSGVYSILFMKNIKNCILSLILFFATAISSFAQSSDLYFDHINYDNSFSQSMISSIHQTQKGFIWIGTANGLISYDGYDFLRYVYNKDILNSISNNHINVILEDNERQLWIGTNNGLNLFNKNEKSFLRVDVQKIKGGRNYISSIIQDDQNRIWIGTFGGIKRLNRQKYLLEEISNDHNSPFRKSRVLSLFYDRTYGVLVGTSKGLECFDPKNGSKKTLPKVLAENEALLKSKIWKIIKEKNGDLWFATEANGVFRFEVSKNSVTNFLLNANNRRSLSSNWVNDIVSIDGNTIWFATKNGLCVYKKDRNEFTKYGHNPLQNYSLSDDDVKCFLKDRHNDIWIGTNGGGVNFFQKTNTNFTNIREVIKPNFGLNTAFVNAVIKENDGSVWAGTNGGGLNYLDFRNNKNASYQIEAHDFDKSVNMITVLANQNEQNLFCGTFNGLFKFNKNTKTFQFISLSRKDSKERERPITSLLMDNGDLWVGTNGNGLKKVMPDGTVEIYMADGSANSLSDNFITDIANRKDGLWIATQYGLNYFDKKLKQVTRVFKAGPKSGLSNNSLTVMFTDSKNRFWIGAESGGVNIFDEKKGRFFEINRSMGFTDETIKSISEDAQGNIWISDNNLLYKIKTKNVKPVPSIKDFEITSFSSNDGLKVKQFSNNCSIKLNEKELVFGCSNGLIIFNPSKLIKTKDKSPIVLTKLIVNNEEIKPGNKEVFLEKRISETSEITLKHDQGYIGLEFSAMNFISPEKNEYAYKLESSFNKDEWHVIGSQHYINLTNLNSGTYLLKIKTSNGGGEWNPTIKTLKIIMLPPWWKTWWAYLFYIALLAGASVLLFRFLRNRELLKQAYYLEQVEKERQEELYKMKLDFFTNVSHEIRTPLTLISGPVEELLSGAEKGSNLEHKLKTIKSNSDRLLKLVNELMDFRKAEKGSMKIYCEQQDIVSFCFDIYESFRGIAVEKKIDYKFVLNINTALIYFDKNQMEKVIYNLLSNAFKFTSKNGRITLAVEQKEGEDYIEIKVKDNGIGIPENRKKKIFKNFFQLDERGSANLGSGIGLALSKSIVELHHGEIKVQTEADANFNTIFTIKLKKGKEHFKKSQIVENSVKIEENANPISDVKTEIDLYEPEYLDDTENTFKKTVLVIEDNEEVLSFVYDILYADYKVLKFTNGIQALEYMEKEIPDLIVTDVMMPEMDGFELCTILKTSQNTNHIPVILLTAKSSTLNRIEGLSTGADAYISKPFSIEELKLTIANLLSAKEIMRQKYGDGFIGDTEQENLNTPEGQFLKKLIQIIEANLDNTDFDVNDLVSEIGMSRTVLYKKVQSLTNQSVAGLIKNMRLKKAASLLANTSYSVSEVAYMVGFNDRKHFSKEFKKFYNLSPSEYKGAQSKV</sequence>
<evidence type="ECO:0000259" key="15">
    <source>
        <dbReference type="PROSITE" id="PS50109"/>
    </source>
</evidence>
<evidence type="ECO:0000313" key="18">
    <source>
        <dbReference type="Proteomes" id="UP000093276"/>
    </source>
</evidence>
<feature type="transmembrane region" description="Helical" evidence="13">
    <location>
        <begin position="831"/>
        <end position="852"/>
    </location>
</feature>
<keyword evidence="5" id="KW-0547">Nucleotide-binding</keyword>
<organism evidence="17 18">
    <name type="scientific">Flavobacterium anhuiense</name>
    <dbReference type="NCBI Taxonomy" id="459526"/>
    <lineage>
        <taxon>Bacteria</taxon>
        <taxon>Pseudomonadati</taxon>
        <taxon>Bacteroidota</taxon>
        <taxon>Flavobacteriia</taxon>
        <taxon>Flavobacteriales</taxon>
        <taxon>Flavobacteriaceae</taxon>
        <taxon>Flavobacterium</taxon>
    </lineage>
</organism>
<evidence type="ECO:0000256" key="12">
    <source>
        <dbReference type="PROSITE-ProRule" id="PRU00169"/>
    </source>
</evidence>
<evidence type="ECO:0000256" key="4">
    <source>
        <dbReference type="ARBA" id="ARBA00022679"/>
    </source>
</evidence>
<dbReference type="InterPro" id="IPR015943">
    <property type="entry name" value="WD40/YVTN_repeat-like_dom_sf"/>
</dbReference>
<dbReference type="GO" id="GO:0005524">
    <property type="term" value="F:ATP binding"/>
    <property type="evidence" value="ECO:0007669"/>
    <property type="project" value="UniProtKB-KW"/>
</dbReference>
<dbReference type="EMBL" id="CP016907">
    <property type="protein sequence ID" value="AOC95459.1"/>
    <property type="molecule type" value="Genomic_DNA"/>
</dbReference>
<dbReference type="GO" id="GO:0003700">
    <property type="term" value="F:DNA-binding transcription factor activity"/>
    <property type="evidence" value="ECO:0007669"/>
    <property type="project" value="InterPro"/>
</dbReference>
<feature type="modified residue" description="4-aspartylphosphate" evidence="12">
    <location>
        <position position="1200"/>
    </location>
</feature>
<dbReference type="Pfam" id="PF12833">
    <property type="entry name" value="HTH_18"/>
    <property type="match status" value="1"/>
</dbReference>
<dbReference type="GO" id="GO:0000155">
    <property type="term" value="F:phosphorelay sensor kinase activity"/>
    <property type="evidence" value="ECO:0007669"/>
    <property type="project" value="InterPro"/>
</dbReference>
<dbReference type="InterPro" id="IPR018060">
    <property type="entry name" value="HTH_AraC"/>
</dbReference>
<dbReference type="InterPro" id="IPR011006">
    <property type="entry name" value="CheY-like_superfamily"/>
</dbReference>
<evidence type="ECO:0000256" key="9">
    <source>
        <dbReference type="ARBA" id="ARBA00023015"/>
    </source>
</evidence>
<keyword evidence="9" id="KW-0805">Transcription regulation</keyword>
<evidence type="ECO:0000313" key="17">
    <source>
        <dbReference type="EMBL" id="AOC95459.1"/>
    </source>
</evidence>